<dbReference type="RefSeq" id="WP_200352302.1">
    <property type="nucleotide sequence ID" value="NZ_BAABHZ010000001.1"/>
</dbReference>
<feature type="region of interest" description="Disordered" evidence="2">
    <location>
        <begin position="279"/>
        <end position="306"/>
    </location>
</feature>
<dbReference type="InterPro" id="IPR043128">
    <property type="entry name" value="Rev_trsase/Diguanyl_cyclase"/>
</dbReference>
<feature type="domain" description="Reverse transcriptase" evidence="3">
    <location>
        <begin position="1"/>
        <end position="211"/>
    </location>
</feature>
<evidence type="ECO:0000259" key="3">
    <source>
        <dbReference type="PROSITE" id="PS50878"/>
    </source>
</evidence>
<evidence type="ECO:0000313" key="5">
    <source>
        <dbReference type="Proteomes" id="UP000600139"/>
    </source>
</evidence>
<dbReference type="Pfam" id="PF00078">
    <property type="entry name" value="RVT_1"/>
    <property type="match status" value="1"/>
</dbReference>
<dbReference type="Proteomes" id="UP000600139">
    <property type="component" value="Unassembled WGS sequence"/>
</dbReference>
<reference evidence="4" key="1">
    <citation type="submission" date="2021-01" db="EMBL/GenBank/DDBJ databases">
        <title>Modified the classification status of verrucomicrobia.</title>
        <authorList>
            <person name="Feng X."/>
        </authorList>
    </citation>
    <scope>NUCLEOTIDE SEQUENCE</scope>
    <source>
        <strain evidence="4">JCM 18052</strain>
    </source>
</reference>
<sequence length="306" mass="34169">MRKRTIKSGSRKSRDVYSPMDEDYCQAQYYQMGIITPIAESVAHQDTHGFRLGRGVETAIQAVCAAQGKHADAVIIQVDVKDCFNTIPLGVAEEFFTPATWAYVKAVHSRYQEYTRSGAVGIPQGHPIAAGTTNIVISKLLHGVRARYEGVVDIIVYGDDITLTGPRASTRGAREEIRRTLQQQGMALNPAKSRETRTLRNEPIQLLGYELQWLSYDGAPVIRPKQSAYDRLTEGIATAIDLEHAQQIHQGWINAYRLSNDPRHGERVEWATNEGEHLRAARQNTTYGPGNGGTLRTAEDRTKLRR</sequence>
<dbReference type="EMBL" id="JAENIK010000012">
    <property type="protein sequence ID" value="MBK1817358.1"/>
    <property type="molecule type" value="Genomic_DNA"/>
</dbReference>
<dbReference type="InterPro" id="IPR000477">
    <property type="entry name" value="RT_dom"/>
</dbReference>
<comment type="similarity">
    <text evidence="1">Belongs to the bacterial reverse transcriptase family.</text>
</comment>
<dbReference type="AlphaFoldDB" id="A0A934VBK1"/>
<feature type="compositionally biased region" description="Basic and acidic residues" evidence="2">
    <location>
        <begin position="297"/>
        <end position="306"/>
    </location>
</feature>
<dbReference type="PANTHER" id="PTHR34047">
    <property type="entry name" value="NUCLEAR INTRON MATURASE 1, MITOCHONDRIAL-RELATED"/>
    <property type="match status" value="1"/>
</dbReference>
<organism evidence="4 5">
    <name type="scientific">Luteolibacter yonseiensis</name>
    <dbReference type="NCBI Taxonomy" id="1144680"/>
    <lineage>
        <taxon>Bacteria</taxon>
        <taxon>Pseudomonadati</taxon>
        <taxon>Verrucomicrobiota</taxon>
        <taxon>Verrucomicrobiia</taxon>
        <taxon>Verrucomicrobiales</taxon>
        <taxon>Verrucomicrobiaceae</taxon>
        <taxon>Luteolibacter</taxon>
    </lineage>
</organism>
<protein>
    <recommendedName>
        <fullName evidence="3">Reverse transcriptase domain-containing protein</fullName>
    </recommendedName>
</protein>
<evidence type="ECO:0000256" key="2">
    <source>
        <dbReference type="SAM" id="MobiDB-lite"/>
    </source>
</evidence>
<dbReference type="InterPro" id="IPR043502">
    <property type="entry name" value="DNA/RNA_pol_sf"/>
</dbReference>
<evidence type="ECO:0000313" key="4">
    <source>
        <dbReference type="EMBL" id="MBK1817358.1"/>
    </source>
</evidence>
<dbReference type="PROSITE" id="PS50878">
    <property type="entry name" value="RT_POL"/>
    <property type="match status" value="1"/>
</dbReference>
<evidence type="ECO:0000256" key="1">
    <source>
        <dbReference type="ARBA" id="ARBA00034120"/>
    </source>
</evidence>
<comment type="caution">
    <text evidence="4">The sequence shown here is derived from an EMBL/GenBank/DDBJ whole genome shotgun (WGS) entry which is preliminary data.</text>
</comment>
<proteinExistence type="inferred from homology"/>
<dbReference type="SUPFAM" id="SSF56672">
    <property type="entry name" value="DNA/RNA polymerases"/>
    <property type="match status" value="1"/>
</dbReference>
<dbReference type="InterPro" id="IPR051083">
    <property type="entry name" value="GrpII_Intron_Splice-Mob/Def"/>
</dbReference>
<dbReference type="Gene3D" id="3.30.70.270">
    <property type="match status" value="1"/>
</dbReference>
<accession>A0A934VBK1</accession>
<dbReference type="PANTHER" id="PTHR34047:SF8">
    <property type="entry name" value="PROTEIN YKFC"/>
    <property type="match status" value="1"/>
</dbReference>
<gene>
    <name evidence="4" type="ORF">JIN84_17185</name>
</gene>
<name>A0A934VBK1_9BACT</name>
<keyword evidence="5" id="KW-1185">Reference proteome</keyword>